<dbReference type="AlphaFoldDB" id="A0A8H7ACW5"/>
<sequence>MPSPPDLKNVQGDILYVHVVVSSFFADSFFTGKVSPRRPRPFISSGLTIIVSTSFVNSSPNWYP</sequence>
<evidence type="ECO:0000313" key="1">
    <source>
        <dbReference type="EMBL" id="KAF7505412.1"/>
    </source>
</evidence>
<reference evidence="1" key="1">
    <citation type="submission" date="2020-02" db="EMBL/GenBank/DDBJ databases">
        <authorList>
            <person name="Palmer J.M."/>
        </authorList>
    </citation>
    <scope>NUCLEOTIDE SEQUENCE</scope>
    <source>
        <strain evidence="1">EPUS1.4</strain>
        <tissue evidence="1">Thallus</tissue>
    </source>
</reference>
<gene>
    <name evidence="1" type="ORF">GJ744_000958</name>
</gene>
<protein>
    <submittedName>
        <fullName evidence="1">Uncharacterized protein</fullName>
    </submittedName>
</protein>
<accession>A0A8H7ACW5</accession>
<organism evidence="1 2">
    <name type="scientific">Endocarpon pusillum</name>
    <dbReference type="NCBI Taxonomy" id="364733"/>
    <lineage>
        <taxon>Eukaryota</taxon>
        <taxon>Fungi</taxon>
        <taxon>Dikarya</taxon>
        <taxon>Ascomycota</taxon>
        <taxon>Pezizomycotina</taxon>
        <taxon>Eurotiomycetes</taxon>
        <taxon>Chaetothyriomycetidae</taxon>
        <taxon>Verrucariales</taxon>
        <taxon>Verrucariaceae</taxon>
        <taxon>Endocarpon</taxon>
    </lineage>
</organism>
<keyword evidence="2" id="KW-1185">Reference proteome</keyword>
<dbReference type="EMBL" id="JAACFV010000110">
    <property type="protein sequence ID" value="KAF7505412.1"/>
    <property type="molecule type" value="Genomic_DNA"/>
</dbReference>
<evidence type="ECO:0000313" key="2">
    <source>
        <dbReference type="Proteomes" id="UP000606974"/>
    </source>
</evidence>
<proteinExistence type="predicted"/>
<comment type="caution">
    <text evidence="1">The sequence shown here is derived from an EMBL/GenBank/DDBJ whole genome shotgun (WGS) entry which is preliminary data.</text>
</comment>
<dbReference type="Proteomes" id="UP000606974">
    <property type="component" value="Unassembled WGS sequence"/>
</dbReference>
<name>A0A8H7ACW5_9EURO</name>